<keyword evidence="3" id="KW-1185">Reference proteome</keyword>
<dbReference type="AlphaFoldDB" id="A0A026X0G5"/>
<protein>
    <submittedName>
        <fullName evidence="2">Uncharacterized protein</fullName>
    </submittedName>
</protein>
<evidence type="ECO:0000256" key="1">
    <source>
        <dbReference type="SAM" id="MobiDB-lite"/>
    </source>
</evidence>
<gene>
    <name evidence="2" type="ORF">X777_13091</name>
</gene>
<proteinExistence type="predicted"/>
<accession>A0A026X0G5</accession>
<sequence length="75" mass="8112">MAKKTPQSQQTRPQAQRRPKQTNLPLREMQQENSRPPSRHVSAGGVTDQVAPGDPHLAPEAGHVIESNSIGRAPG</sequence>
<evidence type="ECO:0000313" key="3">
    <source>
        <dbReference type="Proteomes" id="UP000053097"/>
    </source>
</evidence>
<reference evidence="2 3" key="1">
    <citation type="journal article" date="2014" name="Curr. Biol.">
        <title>The genome of the clonal raider ant Cerapachys biroi.</title>
        <authorList>
            <person name="Oxley P.R."/>
            <person name="Ji L."/>
            <person name="Fetter-Pruneda I."/>
            <person name="McKenzie S.K."/>
            <person name="Li C."/>
            <person name="Hu H."/>
            <person name="Zhang G."/>
            <person name="Kronauer D.J."/>
        </authorList>
    </citation>
    <scope>NUCLEOTIDE SEQUENCE [LARGE SCALE GENOMIC DNA]</scope>
</reference>
<evidence type="ECO:0000313" key="2">
    <source>
        <dbReference type="EMBL" id="EZA60889.1"/>
    </source>
</evidence>
<feature type="region of interest" description="Disordered" evidence="1">
    <location>
        <begin position="1"/>
        <end position="75"/>
    </location>
</feature>
<feature type="compositionally biased region" description="Polar residues" evidence="1">
    <location>
        <begin position="66"/>
        <end position="75"/>
    </location>
</feature>
<name>A0A026X0G5_OOCBI</name>
<dbReference type="EMBL" id="KK107064">
    <property type="protein sequence ID" value="EZA60889.1"/>
    <property type="molecule type" value="Genomic_DNA"/>
</dbReference>
<organism evidence="2 3">
    <name type="scientific">Ooceraea biroi</name>
    <name type="common">Clonal raider ant</name>
    <name type="synonym">Cerapachys biroi</name>
    <dbReference type="NCBI Taxonomy" id="2015173"/>
    <lineage>
        <taxon>Eukaryota</taxon>
        <taxon>Metazoa</taxon>
        <taxon>Ecdysozoa</taxon>
        <taxon>Arthropoda</taxon>
        <taxon>Hexapoda</taxon>
        <taxon>Insecta</taxon>
        <taxon>Pterygota</taxon>
        <taxon>Neoptera</taxon>
        <taxon>Endopterygota</taxon>
        <taxon>Hymenoptera</taxon>
        <taxon>Apocrita</taxon>
        <taxon>Aculeata</taxon>
        <taxon>Formicoidea</taxon>
        <taxon>Formicidae</taxon>
        <taxon>Dorylinae</taxon>
        <taxon>Ooceraea</taxon>
    </lineage>
</organism>
<feature type="compositionally biased region" description="Polar residues" evidence="1">
    <location>
        <begin position="1"/>
        <end position="14"/>
    </location>
</feature>
<dbReference type="Proteomes" id="UP000053097">
    <property type="component" value="Unassembled WGS sequence"/>
</dbReference>